<comment type="caution">
    <text evidence="1">The sequence shown here is derived from an EMBL/GenBank/DDBJ whole genome shotgun (WGS) entry which is preliminary data.</text>
</comment>
<dbReference type="AlphaFoldDB" id="A0A2S7SYE7"/>
<name>A0A2S7SYE7_9BACT</name>
<keyword evidence="2" id="KW-1185">Reference proteome</keyword>
<gene>
    <name evidence="1" type="ORF">CJD36_009155</name>
</gene>
<organism evidence="1 2">
    <name type="scientific">Flavipsychrobacter stenotrophus</name>
    <dbReference type="NCBI Taxonomy" id="2077091"/>
    <lineage>
        <taxon>Bacteria</taxon>
        <taxon>Pseudomonadati</taxon>
        <taxon>Bacteroidota</taxon>
        <taxon>Chitinophagia</taxon>
        <taxon>Chitinophagales</taxon>
        <taxon>Chitinophagaceae</taxon>
        <taxon>Flavipsychrobacter</taxon>
    </lineage>
</organism>
<reference evidence="1 2" key="1">
    <citation type="submission" date="2018-01" db="EMBL/GenBank/DDBJ databases">
        <title>A novel member of the phylum Bacteroidetes isolated from glacier ice.</title>
        <authorList>
            <person name="Liu Q."/>
            <person name="Xin Y.-H."/>
        </authorList>
    </citation>
    <scope>NUCLEOTIDE SEQUENCE [LARGE SCALE GENOMIC DNA]</scope>
    <source>
        <strain evidence="1 2">RB1R16</strain>
    </source>
</reference>
<proteinExistence type="predicted"/>
<dbReference type="Proteomes" id="UP000239872">
    <property type="component" value="Unassembled WGS sequence"/>
</dbReference>
<sequence length="71" mass="8678">MEMDYVLVPWPDAQLLMEYVWFERECYPMQGMGDQEQYDSAYFVPKHRLETLERELEFMGQLSHVIQRSKK</sequence>
<accession>A0A2S7SYE7</accession>
<protein>
    <submittedName>
        <fullName evidence="1">Uncharacterized protein</fullName>
    </submittedName>
</protein>
<dbReference type="EMBL" id="PPSL01000002">
    <property type="protein sequence ID" value="PQJ11949.1"/>
    <property type="molecule type" value="Genomic_DNA"/>
</dbReference>
<evidence type="ECO:0000313" key="1">
    <source>
        <dbReference type="EMBL" id="PQJ11949.1"/>
    </source>
</evidence>
<evidence type="ECO:0000313" key="2">
    <source>
        <dbReference type="Proteomes" id="UP000239872"/>
    </source>
</evidence>